<protein>
    <submittedName>
        <fullName evidence="5">Transcriptional regulator</fullName>
    </submittedName>
</protein>
<dbReference type="PANTHER" id="PTHR34580">
    <property type="match status" value="1"/>
</dbReference>
<organism evidence="5 6">
    <name type="scientific">Raoultibacter timonensis</name>
    <dbReference type="NCBI Taxonomy" id="1907662"/>
    <lineage>
        <taxon>Bacteria</taxon>
        <taxon>Bacillati</taxon>
        <taxon>Actinomycetota</taxon>
        <taxon>Coriobacteriia</taxon>
        <taxon>Eggerthellales</taxon>
        <taxon>Eggerthellaceae</taxon>
        <taxon>Raoultibacter</taxon>
    </lineage>
</organism>
<keyword evidence="1" id="KW-0805">Transcription regulation</keyword>
<dbReference type="InterPro" id="IPR001034">
    <property type="entry name" value="DeoR_HTH"/>
</dbReference>
<dbReference type="PANTHER" id="PTHR34580:SF1">
    <property type="entry name" value="PROTEIN PAFC"/>
    <property type="match status" value="1"/>
</dbReference>
<sequence>MKIDRMFKIVYLLMGRDRMTVGELAEHLEVSTRTVHRDIESLMQAGIPLYTSRGSEGGVSLMDGFVLDKAVLSGEEQAQVLFGLQSLPRDGALDGTALRKLKALFGGPESDWIEVDFSRWGYKQKDDTQFETLRSAILLEQSIRFRYASSHGSITERKAYPLKLVFKSRAWYLQAFCLMRNQYRTFRVTRMIDVGFGDGHFDRDRFDVPKLEAEGPRSFELVTLELVFEPHVASRVYDEFDVDAIEVSDEGGLHVYTPYPDGPYLYDLLSSFGSAVEVIEPEYVRRRLAGDGADDSARRI</sequence>
<accession>A0ABN6MGD6</accession>
<dbReference type="PROSITE" id="PS52050">
    <property type="entry name" value="WYL"/>
    <property type="match status" value="1"/>
</dbReference>
<dbReference type="PROSITE" id="PS51000">
    <property type="entry name" value="HTH_DEOR_2"/>
    <property type="match status" value="1"/>
</dbReference>
<dbReference type="PROSITE" id="PS00894">
    <property type="entry name" value="HTH_DEOR_1"/>
    <property type="match status" value="1"/>
</dbReference>
<keyword evidence="6" id="KW-1185">Reference proteome</keyword>
<dbReference type="Proteomes" id="UP001320544">
    <property type="component" value="Chromosome"/>
</dbReference>
<dbReference type="Pfam" id="PF25583">
    <property type="entry name" value="WCX"/>
    <property type="match status" value="1"/>
</dbReference>
<dbReference type="EMBL" id="AP025564">
    <property type="protein sequence ID" value="BDE97065.1"/>
    <property type="molecule type" value="Genomic_DNA"/>
</dbReference>
<evidence type="ECO:0000313" key="6">
    <source>
        <dbReference type="Proteomes" id="UP001320544"/>
    </source>
</evidence>
<evidence type="ECO:0000256" key="2">
    <source>
        <dbReference type="ARBA" id="ARBA00023125"/>
    </source>
</evidence>
<proteinExistence type="predicted"/>
<keyword evidence="2" id="KW-0238">DNA-binding</keyword>
<dbReference type="InterPro" id="IPR013196">
    <property type="entry name" value="HTH_11"/>
</dbReference>
<dbReference type="RefSeq" id="WP_244386205.1">
    <property type="nucleotide sequence ID" value="NZ_AP025564.1"/>
</dbReference>
<dbReference type="PIRSF" id="PIRSF016838">
    <property type="entry name" value="PafC"/>
    <property type="match status" value="1"/>
</dbReference>
<evidence type="ECO:0000256" key="1">
    <source>
        <dbReference type="ARBA" id="ARBA00023015"/>
    </source>
</evidence>
<gene>
    <name evidence="5" type="ORF">CE91St30_23980</name>
</gene>
<reference evidence="5 6" key="1">
    <citation type="submission" date="2022-01" db="EMBL/GenBank/DDBJ databases">
        <title>Novel bile acid biosynthetic pathways are enriched in the microbiome of centenarians.</title>
        <authorList>
            <person name="Sato Y."/>
            <person name="Atarashi K."/>
            <person name="Plichta R.D."/>
            <person name="Arai Y."/>
            <person name="Sasajima S."/>
            <person name="Kearney M.S."/>
            <person name="Suda W."/>
            <person name="Takeshita K."/>
            <person name="Sasaki T."/>
            <person name="Okamoto S."/>
            <person name="Skelly N.A."/>
            <person name="Okamura Y."/>
            <person name="Vlamakis H."/>
            <person name="Li Y."/>
            <person name="Tanoue T."/>
            <person name="Takei H."/>
            <person name="Nittono H."/>
            <person name="Narushima S."/>
            <person name="Irie J."/>
            <person name="Itoh H."/>
            <person name="Moriya K."/>
            <person name="Sugiura Y."/>
            <person name="Suematsu M."/>
            <person name="Moritoki N."/>
            <person name="Shibata S."/>
            <person name="Littman R.D."/>
            <person name="Fischbach A.M."/>
            <person name="Uwamino Y."/>
            <person name="Inoue T."/>
            <person name="Honda A."/>
            <person name="Hattori M."/>
            <person name="Murai T."/>
            <person name="Xavier J.R."/>
            <person name="Hirose N."/>
            <person name="Honda K."/>
        </authorList>
    </citation>
    <scope>NUCLEOTIDE SEQUENCE [LARGE SCALE GENOMIC DNA]</scope>
    <source>
        <strain evidence="5 6">CE91-St30</strain>
    </source>
</reference>
<dbReference type="CDD" id="cd00090">
    <property type="entry name" value="HTH_ARSR"/>
    <property type="match status" value="1"/>
</dbReference>
<dbReference type="InterPro" id="IPR051534">
    <property type="entry name" value="CBASS_pafABC_assoc_protein"/>
</dbReference>
<feature type="domain" description="HTH deoR-type" evidence="4">
    <location>
        <begin position="2"/>
        <end position="57"/>
    </location>
</feature>
<dbReference type="InterPro" id="IPR036388">
    <property type="entry name" value="WH-like_DNA-bd_sf"/>
</dbReference>
<evidence type="ECO:0000259" key="4">
    <source>
        <dbReference type="PROSITE" id="PS51000"/>
    </source>
</evidence>
<dbReference type="InterPro" id="IPR011991">
    <property type="entry name" value="ArsR-like_HTH"/>
</dbReference>
<evidence type="ECO:0000256" key="3">
    <source>
        <dbReference type="ARBA" id="ARBA00023163"/>
    </source>
</evidence>
<evidence type="ECO:0000313" key="5">
    <source>
        <dbReference type="EMBL" id="BDE97065.1"/>
    </source>
</evidence>
<dbReference type="SUPFAM" id="SSF46785">
    <property type="entry name" value="Winged helix' DNA-binding domain"/>
    <property type="match status" value="1"/>
</dbReference>
<dbReference type="InterPro" id="IPR018356">
    <property type="entry name" value="Tscrpt_reg_HTH_DeoR_CS"/>
</dbReference>
<name>A0ABN6MGD6_9ACTN</name>
<dbReference type="Pfam" id="PF13280">
    <property type="entry name" value="WYL"/>
    <property type="match status" value="1"/>
</dbReference>
<keyword evidence="3" id="KW-0804">Transcription</keyword>
<dbReference type="InterPro" id="IPR036390">
    <property type="entry name" value="WH_DNA-bd_sf"/>
</dbReference>
<dbReference type="InterPro" id="IPR028349">
    <property type="entry name" value="PafC-like"/>
</dbReference>
<dbReference type="Pfam" id="PF08279">
    <property type="entry name" value="HTH_11"/>
    <property type="match status" value="1"/>
</dbReference>
<dbReference type="InterPro" id="IPR057727">
    <property type="entry name" value="WCX_dom"/>
</dbReference>
<dbReference type="InterPro" id="IPR026881">
    <property type="entry name" value="WYL_dom"/>
</dbReference>
<dbReference type="Gene3D" id="1.10.10.10">
    <property type="entry name" value="Winged helix-like DNA-binding domain superfamily/Winged helix DNA-binding domain"/>
    <property type="match status" value="1"/>
</dbReference>